<dbReference type="InterPro" id="IPR001753">
    <property type="entry name" value="Enoyl-CoA_hydra/iso"/>
</dbReference>
<dbReference type="PANTHER" id="PTHR11941:SF68">
    <property type="entry name" value="CARNITINYL-COA DEHYDRATASE"/>
    <property type="match status" value="1"/>
</dbReference>
<evidence type="ECO:0000256" key="6">
    <source>
        <dbReference type="ARBA" id="ARBA00023239"/>
    </source>
</evidence>
<dbReference type="Pfam" id="PF00378">
    <property type="entry name" value="ECH_1"/>
    <property type="match status" value="1"/>
</dbReference>
<accession>A0A5N6J0F8</accession>
<dbReference type="FunFam" id="3.90.226.10:FF:000074">
    <property type="entry name" value="Enoyl-CoA hydratase (AFU_orthologue AFUA_2G10650)"/>
    <property type="match status" value="1"/>
</dbReference>
<name>A0A5N6J0F8_9EURO</name>
<dbReference type="GO" id="GO:0016829">
    <property type="term" value="F:lyase activity"/>
    <property type="evidence" value="ECO:0007669"/>
    <property type="project" value="UniProtKB-KW"/>
</dbReference>
<organism evidence="8 9">
    <name type="scientific">Aspergillus minisclerotigenes</name>
    <dbReference type="NCBI Taxonomy" id="656917"/>
    <lineage>
        <taxon>Eukaryota</taxon>
        <taxon>Fungi</taxon>
        <taxon>Dikarya</taxon>
        <taxon>Ascomycota</taxon>
        <taxon>Pezizomycotina</taxon>
        <taxon>Eurotiomycetes</taxon>
        <taxon>Eurotiomycetidae</taxon>
        <taxon>Eurotiales</taxon>
        <taxon>Aspergillaceae</taxon>
        <taxon>Aspergillus</taxon>
        <taxon>Aspergillus subgen. Circumdati</taxon>
    </lineage>
</organism>
<evidence type="ECO:0000256" key="2">
    <source>
        <dbReference type="ARBA" id="ARBA00004924"/>
    </source>
</evidence>
<gene>
    <name evidence="8" type="ORF">BDV30DRAFT_240321</name>
</gene>
<dbReference type="GO" id="GO:0005777">
    <property type="term" value="C:peroxisome"/>
    <property type="evidence" value="ECO:0007669"/>
    <property type="project" value="UniProtKB-SubCell"/>
</dbReference>
<dbReference type="GO" id="GO:0005739">
    <property type="term" value="C:mitochondrion"/>
    <property type="evidence" value="ECO:0007669"/>
    <property type="project" value="TreeGrafter"/>
</dbReference>
<dbReference type="CDD" id="cd06558">
    <property type="entry name" value="crotonase-like"/>
    <property type="match status" value="1"/>
</dbReference>
<dbReference type="SUPFAM" id="SSF52096">
    <property type="entry name" value="ClpP/crotonase"/>
    <property type="match status" value="1"/>
</dbReference>
<dbReference type="PANTHER" id="PTHR11941">
    <property type="entry name" value="ENOYL-COA HYDRATASE-RELATED"/>
    <property type="match status" value="1"/>
</dbReference>
<keyword evidence="6" id="KW-0456">Lyase</keyword>
<dbReference type="GO" id="GO:0016853">
    <property type="term" value="F:isomerase activity"/>
    <property type="evidence" value="ECO:0007669"/>
    <property type="project" value="UniProtKB-KW"/>
</dbReference>
<dbReference type="AlphaFoldDB" id="A0A5N6J0F8"/>
<dbReference type="PROSITE" id="PS00166">
    <property type="entry name" value="ENOYL_COA_HYDRATASE"/>
    <property type="match status" value="1"/>
</dbReference>
<evidence type="ECO:0000313" key="9">
    <source>
        <dbReference type="Proteomes" id="UP000326289"/>
    </source>
</evidence>
<dbReference type="Gene3D" id="3.90.226.10">
    <property type="entry name" value="2-enoyl-CoA Hydratase, Chain A, domain 1"/>
    <property type="match status" value="1"/>
</dbReference>
<keyword evidence="5" id="KW-0413">Isomerase</keyword>
<comment type="subcellular location">
    <subcellularLocation>
        <location evidence="1">Peroxisome</location>
    </subcellularLocation>
</comment>
<keyword evidence="4" id="KW-0576">Peroxisome</keyword>
<evidence type="ECO:0000256" key="7">
    <source>
        <dbReference type="RuleBase" id="RU003707"/>
    </source>
</evidence>
<protein>
    <submittedName>
        <fullName evidence="8">ClpP/crotonase-like domain-containing protein</fullName>
    </submittedName>
</protein>
<comment type="similarity">
    <text evidence="3 7">Belongs to the enoyl-CoA hydratase/isomerase family.</text>
</comment>
<proteinExistence type="inferred from homology"/>
<keyword evidence="9" id="KW-1185">Reference proteome</keyword>
<reference evidence="8 9" key="1">
    <citation type="submission" date="2019-04" db="EMBL/GenBank/DDBJ databases">
        <title>Fungal friends and foes A comparative genomics study of 23 Aspergillus species from section Flavi.</title>
        <authorList>
            <consortium name="DOE Joint Genome Institute"/>
            <person name="Kjaerbolling I."/>
            <person name="Vesth T.C."/>
            <person name="Frisvad J.C."/>
            <person name="Nybo J.L."/>
            <person name="Theobald S."/>
            <person name="Kildgaard S."/>
            <person name="Petersen T.I."/>
            <person name="Kuo A."/>
            <person name="Sato A."/>
            <person name="Lyhne E.K."/>
            <person name="Kogle M.E."/>
            <person name="Wiebenga A."/>
            <person name="Kun R.S."/>
            <person name="Lubbers R.J."/>
            <person name="Makela M.R."/>
            <person name="Barry K."/>
            <person name="Chovatia M."/>
            <person name="Clum A."/>
            <person name="Daum C."/>
            <person name="Haridas S."/>
            <person name="He G."/>
            <person name="LaButti K."/>
            <person name="Lipzen A."/>
            <person name="Mondo S."/>
            <person name="Pangilinan J."/>
            <person name="Riley R."/>
            <person name="Salamov A."/>
            <person name="Simmons B.A."/>
            <person name="Magnuson J.K."/>
            <person name="Henrissat B."/>
            <person name="Mortensen U.H."/>
            <person name="Larsen T.O."/>
            <person name="De vries R.P."/>
            <person name="Grigoriev I.V."/>
            <person name="Machida M."/>
            <person name="Baker S.E."/>
            <person name="Andersen M.R."/>
        </authorList>
    </citation>
    <scope>NUCLEOTIDE SEQUENCE [LARGE SCALE GENOMIC DNA]</scope>
    <source>
        <strain evidence="8 9">CBS 117635</strain>
    </source>
</reference>
<sequence>MAPPSFQSDPPTTTHYRVSFPEPHIMLVTIDREKQQNSLPSYAHWEAHELFTWFDHEPSLLVAVVTGAGNKAFCAGQDLQEQNKKRGNEKTASQKALLTHPPTGFMGLSQRKGVKPVLAAVNGFALGGGFEICLNCDVVVASSTAEFGLPEAQVGLFAAAGGLPRLVRTCGMQVATELALTCRRISAQEALSLRLINRISKTPESLVEECLAIASRIVQLSPDAILATRQGLRAAWDNPSVQHATSQIREMYADRVVKGENFKIGVEAFVKKTKPQWVMPKI</sequence>
<dbReference type="InterPro" id="IPR029045">
    <property type="entry name" value="ClpP/crotonase-like_dom_sf"/>
</dbReference>
<evidence type="ECO:0000313" key="8">
    <source>
        <dbReference type="EMBL" id="KAB8271669.1"/>
    </source>
</evidence>
<evidence type="ECO:0000256" key="3">
    <source>
        <dbReference type="ARBA" id="ARBA00005254"/>
    </source>
</evidence>
<dbReference type="Proteomes" id="UP000326289">
    <property type="component" value="Unassembled WGS sequence"/>
</dbReference>
<evidence type="ECO:0000256" key="5">
    <source>
        <dbReference type="ARBA" id="ARBA00023235"/>
    </source>
</evidence>
<comment type="pathway">
    <text evidence="2">Siderophore biosynthesis.</text>
</comment>
<dbReference type="EMBL" id="ML732814">
    <property type="protein sequence ID" value="KAB8271669.1"/>
    <property type="molecule type" value="Genomic_DNA"/>
</dbReference>
<evidence type="ECO:0000256" key="1">
    <source>
        <dbReference type="ARBA" id="ARBA00004275"/>
    </source>
</evidence>
<evidence type="ECO:0000256" key="4">
    <source>
        <dbReference type="ARBA" id="ARBA00023140"/>
    </source>
</evidence>
<dbReference type="GO" id="GO:0006635">
    <property type="term" value="P:fatty acid beta-oxidation"/>
    <property type="evidence" value="ECO:0007669"/>
    <property type="project" value="TreeGrafter"/>
</dbReference>
<dbReference type="InterPro" id="IPR018376">
    <property type="entry name" value="Enoyl-CoA_hyd/isom_CS"/>
</dbReference>